<dbReference type="GeneID" id="24797099"/>
<organism evidence="2 3">
    <name type="scientific">Geoglobus acetivorans</name>
    <dbReference type="NCBI Taxonomy" id="565033"/>
    <lineage>
        <taxon>Archaea</taxon>
        <taxon>Methanobacteriati</taxon>
        <taxon>Methanobacteriota</taxon>
        <taxon>Archaeoglobi</taxon>
        <taxon>Archaeoglobales</taxon>
        <taxon>Archaeoglobaceae</taxon>
        <taxon>Geoglobus</taxon>
    </lineage>
</organism>
<dbReference type="HOGENOM" id="CLU_130257_3_3_2"/>
<dbReference type="PANTHER" id="PTHR33933:SF3">
    <property type="entry name" value="PROTEIN ADENYLYLTRANSFERASE MJ0604-RELATED"/>
    <property type="match status" value="1"/>
</dbReference>
<feature type="domain" description="Polymerase nucleotidyl transferase" evidence="1">
    <location>
        <begin position="5"/>
        <end position="73"/>
    </location>
</feature>
<proteinExistence type="predicted"/>
<gene>
    <name evidence="2" type="ORF">GACE_0497</name>
</gene>
<dbReference type="EMBL" id="CP009552">
    <property type="protein sequence ID" value="AIY89551.1"/>
    <property type="molecule type" value="Genomic_DNA"/>
</dbReference>
<dbReference type="InterPro" id="IPR052548">
    <property type="entry name" value="Type_VII_TA_antitoxin"/>
</dbReference>
<dbReference type="PANTHER" id="PTHR33933">
    <property type="entry name" value="NUCLEOTIDYLTRANSFERASE"/>
    <property type="match status" value="1"/>
</dbReference>
<dbReference type="Gene3D" id="3.30.460.10">
    <property type="entry name" value="Beta Polymerase, domain 2"/>
    <property type="match status" value="1"/>
</dbReference>
<dbReference type="KEGG" id="gac:GACE_0497"/>
<dbReference type="Pfam" id="PF01909">
    <property type="entry name" value="NTP_transf_2"/>
    <property type="match status" value="1"/>
</dbReference>
<dbReference type="AlphaFoldDB" id="A0A0A7GF11"/>
<dbReference type="RefSeq" id="WP_048090902.1">
    <property type="nucleotide sequence ID" value="NZ_CP009552.1"/>
</dbReference>
<sequence length="104" mass="12034">MKEKIRETILEVAEKFGIKVDRIILFGSRARGDYREDSDWDILIVSKTEIDRNTERKFLYECVLKLLDLKVDAEPMVVSKSYYLKHKDVFGDICGMATSEGVVI</sequence>
<dbReference type="eggNOG" id="arCOG01195">
    <property type="taxonomic scope" value="Archaea"/>
</dbReference>
<protein>
    <submittedName>
        <fullName evidence="2">Nucleotidyltransferase</fullName>
    </submittedName>
</protein>
<dbReference type="STRING" id="565033.GACE_0497"/>
<dbReference type="InterPro" id="IPR043519">
    <property type="entry name" value="NT_sf"/>
</dbReference>
<dbReference type="Proteomes" id="UP000030624">
    <property type="component" value="Chromosome"/>
</dbReference>
<accession>A0A0A7GF11</accession>
<reference evidence="2 3" key="1">
    <citation type="journal article" date="2015" name="Appl. Environ. Microbiol.">
        <title>The Geoglobus acetivorans genome: Fe(III) reduction, acetate utilization, autotrophic growth, and degradation of aromatic compounds in a hyperthermophilic archaeon.</title>
        <authorList>
            <person name="Mardanov A.V."/>
            <person name="Slododkina G.B."/>
            <person name="Slobodkin A.I."/>
            <person name="Beletsky A.V."/>
            <person name="Gavrilov S.N."/>
            <person name="Kublanov I.V."/>
            <person name="Bonch-Osmolovskaya E.A."/>
            <person name="Skryabin K.G."/>
            <person name="Ravin N.V."/>
        </authorList>
    </citation>
    <scope>NUCLEOTIDE SEQUENCE [LARGE SCALE GENOMIC DNA]</scope>
    <source>
        <strain evidence="2 3">SBH6</strain>
    </source>
</reference>
<dbReference type="CDD" id="cd05403">
    <property type="entry name" value="NT_KNTase_like"/>
    <property type="match status" value="1"/>
</dbReference>
<evidence type="ECO:0000313" key="2">
    <source>
        <dbReference type="EMBL" id="AIY89551.1"/>
    </source>
</evidence>
<dbReference type="GO" id="GO:0016779">
    <property type="term" value="F:nucleotidyltransferase activity"/>
    <property type="evidence" value="ECO:0007669"/>
    <property type="project" value="InterPro"/>
</dbReference>
<dbReference type="SUPFAM" id="SSF81301">
    <property type="entry name" value="Nucleotidyltransferase"/>
    <property type="match status" value="1"/>
</dbReference>
<dbReference type="InterPro" id="IPR002934">
    <property type="entry name" value="Polymerase_NTP_transf_dom"/>
</dbReference>
<evidence type="ECO:0000313" key="3">
    <source>
        <dbReference type="Proteomes" id="UP000030624"/>
    </source>
</evidence>
<name>A0A0A7GF11_GEOAI</name>
<evidence type="ECO:0000259" key="1">
    <source>
        <dbReference type="Pfam" id="PF01909"/>
    </source>
</evidence>
<keyword evidence="2" id="KW-0808">Transferase</keyword>